<accession>A0A1I4UG88</accession>
<dbReference type="GO" id="GO:0015666">
    <property type="term" value="F:restriction endodeoxyribonuclease activity"/>
    <property type="evidence" value="ECO:0007669"/>
    <property type="project" value="TreeGrafter"/>
</dbReference>
<keyword evidence="4" id="KW-1185">Reference proteome</keyword>
<dbReference type="Gene3D" id="3.40.1350.10">
    <property type="match status" value="1"/>
</dbReference>
<dbReference type="InterPro" id="IPR007560">
    <property type="entry name" value="Restrct_endonuc_IV_Mrr"/>
</dbReference>
<dbReference type="STRING" id="52442.SAMN05421880_1451"/>
<feature type="domain" description="Restriction system protein Mrr-like N-terminal" evidence="2">
    <location>
        <begin position="6"/>
        <end position="90"/>
    </location>
</feature>
<gene>
    <name evidence="3" type="ORF">SAMN05421880_1451</name>
</gene>
<evidence type="ECO:0000313" key="3">
    <source>
        <dbReference type="EMBL" id="SFM87946.1"/>
    </source>
</evidence>
<evidence type="ECO:0000313" key="4">
    <source>
        <dbReference type="Proteomes" id="UP000199561"/>
    </source>
</evidence>
<protein>
    <submittedName>
        <fullName evidence="3">Restriction system protein</fullName>
    </submittedName>
</protein>
<dbReference type="RefSeq" id="WP_090672389.1">
    <property type="nucleotide sequence ID" value="NZ_FOUF01000045.1"/>
</dbReference>
<reference evidence="3 4" key="1">
    <citation type="submission" date="2016-10" db="EMBL/GenBank/DDBJ databases">
        <authorList>
            <person name="de Groot N.N."/>
        </authorList>
    </citation>
    <scope>NUCLEOTIDE SEQUENCE [LARGE SCALE GENOMIC DNA]</scope>
    <source>
        <strain evidence="3 4">Nm146</strain>
    </source>
</reference>
<feature type="domain" description="Restriction endonuclease type IV Mrr" evidence="1">
    <location>
        <begin position="158"/>
        <end position="277"/>
    </location>
</feature>
<dbReference type="SUPFAM" id="SSF52980">
    <property type="entry name" value="Restriction endonuclease-like"/>
    <property type="match status" value="1"/>
</dbReference>
<evidence type="ECO:0000259" key="1">
    <source>
        <dbReference type="Pfam" id="PF04471"/>
    </source>
</evidence>
<dbReference type="PANTHER" id="PTHR30015:SF7">
    <property type="entry name" value="TYPE IV METHYL-DIRECTED RESTRICTION ENZYME ECOKMRR"/>
    <property type="match status" value="1"/>
</dbReference>
<dbReference type="Proteomes" id="UP000199561">
    <property type="component" value="Unassembled WGS sequence"/>
</dbReference>
<evidence type="ECO:0000259" key="2">
    <source>
        <dbReference type="Pfam" id="PF14338"/>
    </source>
</evidence>
<organism evidence="3 4">
    <name type="scientific">Nitrosomonas nitrosa</name>
    <dbReference type="NCBI Taxonomy" id="52442"/>
    <lineage>
        <taxon>Bacteria</taxon>
        <taxon>Pseudomonadati</taxon>
        <taxon>Pseudomonadota</taxon>
        <taxon>Betaproteobacteria</taxon>
        <taxon>Nitrosomonadales</taxon>
        <taxon>Nitrosomonadaceae</taxon>
        <taxon>Nitrosomonas</taxon>
    </lineage>
</organism>
<dbReference type="InterPro" id="IPR025745">
    <property type="entry name" value="Mrr-like_N_dom"/>
</dbReference>
<dbReference type="Pfam" id="PF04471">
    <property type="entry name" value="Mrr_cat"/>
    <property type="match status" value="1"/>
</dbReference>
<dbReference type="AlphaFoldDB" id="A0A1I4UG88"/>
<dbReference type="InterPro" id="IPR011335">
    <property type="entry name" value="Restrct_endonuc-II-like"/>
</dbReference>
<name>A0A1I4UG88_9PROT</name>
<dbReference type="Pfam" id="PF14338">
    <property type="entry name" value="Mrr_N"/>
    <property type="match status" value="1"/>
</dbReference>
<dbReference type="PANTHER" id="PTHR30015">
    <property type="entry name" value="MRR RESTRICTION SYSTEM PROTEIN"/>
    <property type="match status" value="1"/>
</dbReference>
<dbReference type="InterPro" id="IPR011856">
    <property type="entry name" value="tRNA_endonuc-like_dom_sf"/>
</dbReference>
<proteinExistence type="predicted"/>
<sequence>MSIPDFQSLMLPLLSSASDEEVWTLGDARERLASVFALSREEIEERLPSGRQRRFDNRVAWAKVYLEQAGLLVSPKRGQFQITPEGKAFMATNPNKITIASLNQFEKFRTFRSSAKTNKEEREAVPPPEVIGTPEELLEQSYQSLNDELAGSLLEQVKQCSPTFFENLVVELLLKMGYGRNRVEAGKAIGRSGDEGIDGIISEDRLGLEAIYIQAKRWTGSVGRPEIQKFVGALHGKRARKGVFLTTGKFSQDARDYVSQIDPRVVLIDGAQLSEYMIEHNLGVSVKATYEIKRIDTDFFTEE</sequence>
<dbReference type="GO" id="GO:0009307">
    <property type="term" value="P:DNA restriction-modification system"/>
    <property type="evidence" value="ECO:0007669"/>
    <property type="project" value="InterPro"/>
</dbReference>
<dbReference type="EMBL" id="FOUF01000045">
    <property type="protein sequence ID" value="SFM87946.1"/>
    <property type="molecule type" value="Genomic_DNA"/>
</dbReference>
<dbReference type="GO" id="GO:0003677">
    <property type="term" value="F:DNA binding"/>
    <property type="evidence" value="ECO:0007669"/>
    <property type="project" value="InterPro"/>
</dbReference>
<dbReference type="InterPro" id="IPR052906">
    <property type="entry name" value="Type_IV_Methyl-Rstrct_Enzyme"/>
</dbReference>